<protein>
    <submittedName>
        <fullName evidence="2">ADP-ribosylglycohydrolase</fullName>
    </submittedName>
</protein>
<proteinExistence type="predicted"/>
<keyword evidence="3" id="KW-1185">Reference proteome</keyword>
<feature type="binding site" evidence="1">
    <location>
        <position position="34"/>
    </location>
    <ligand>
        <name>Mg(2+)</name>
        <dbReference type="ChEBI" id="CHEBI:18420"/>
        <label>1</label>
    </ligand>
</feature>
<dbReference type="AlphaFoldDB" id="A0A1H8SZY3"/>
<feature type="binding site" evidence="1">
    <location>
        <position position="35"/>
    </location>
    <ligand>
        <name>Mg(2+)</name>
        <dbReference type="ChEBI" id="CHEBI:18420"/>
        <label>1</label>
    </ligand>
</feature>
<keyword evidence="2" id="KW-0378">Hydrolase</keyword>
<feature type="binding site" evidence="1">
    <location>
        <position position="210"/>
    </location>
    <ligand>
        <name>Mg(2+)</name>
        <dbReference type="ChEBI" id="CHEBI:18420"/>
        <label>1</label>
    </ligand>
</feature>
<sequence length="258" mass="28049">MLGAIAGDIIESIHEFGPPAVPGTPLIKPHSHYTDDTVLTVATARCLLDGVDYATAYREAYQANRDQSWGLQFMQWGDDPDRGPYNSFGNGSAMRVSPIGFWTRSLEDALRDAERSAAVTHDHPEGIRGAQATAHAIVLARTGASGEVILEAVREHHGYALDEPIPVIQRTSRYNEICQGTVPPAIRIACHASSFEEVMQVWIGLDANTDTLACIAGGIAEARFGVPAWIREAAMQGLEPEQVALVERFYKEAGNRPN</sequence>
<dbReference type="Proteomes" id="UP000199657">
    <property type="component" value="Unassembled WGS sequence"/>
</dbReference>
<comment type="cofactor">
    <cofactor evidence="1">
        <name>Mg(2+)</name>
        <dbReference type="ChEBI" id="CHEBI:18420"/>
    </cofactor>
    <text evidence="1">Binds 2 magnesium ions per subunit.</text>
</comment>
<dbReference type="STRING" id="406100.SAMN04488052_103324"/>
<dbReference type="GO" id="GO:0016787">
    <property type="term" value="F:hydrolase activity"/>
    <property type="evidence" value="ECO:0007669"/>
    <property type="project" value="UniProtKB-KW"/>
</dbReference>
<keyword evidence="1" id="KW-0460">Magnesium</keyword>
<dbReference type="PANTHER" id="PTHR16222:SF12">
    <property type="entry name" value="ADP-RIBOSYLGLYCOHYDROLASE-RELATED"/>
    <property type="match status" value="1"/>
</dbReference>
<dbReference type="InterPro" id="IPR005502">
    <property type="entry name" value="Ribosyl_crysJ1"/>
</dbReference>
<dbReference type="RefSeq" id="WP_171909881.1">
    <property type="nucleotide sequence ID" value="NZ_FOEG01000003.1"/>
</dbReference>
<organism evidence="2 3">
    <name type="scientific">Aquisalimonas asiatica</name>
    <dbReference type="NCBI Taxonomy" id="406100"/>
    <lineage>
        <taxon>Bacteria</taxon>
        <taxon>Pseudomonadati</taxon>
        <taxon>Pseudomonadota</taxon>
        <taxon>Gammaproteobacteria</taxon>
        <taxon>Chromatiales</taxon>
        <taxon>Ectothiorhodospiraceae</taxon>
        <taxon>Aquisalimonas</taxon>
    </lineage>
</organism>
<reference evidence="2 3" key="1">
    <citation type="submission" date="2016-10" db="EMBL/GenBank/DDBJ databases">
        <authorList>
            <person name="de Groot N.N."/>
        </authorList>
    </citation>
    <scope>NUCLEOTIDE SEQUENCE [LARGE SCALE GENOMIC DNA]</scope>
    <source>
        <strain evidence="2 3">CGMCC 1.6291</strain>
    </source>
</reference>
<dbReference type="GO" id="GO:0046872">
    <property type="term" value="F:metal ion binding"/>
    <property type="evidence" value="ECO:0007669"/>
    <property type="project" value="UniProtKB-KW"/>
</dbReference>
<gene>
    <name evidence="2" type="ORF">SAMN04488052_103324</name>
</gene>
<dbReference type="InterPro" id="IPR050792">
    <property type="entry name" value="ADP-ribosylglycohydrolase"/>
</dbReference>
<dbReference type="EMBL" id="FOEG01000003">
    <property type="protein sequence ID" value="SEO84350.1"/>
    <property type="molecule type" value="Genomic_DNA"/>
</dbReference>
<dbReference type="InterPro" id="IPR036705">
    <property type="entry name" value="Ribosyl_crysJ1_sf"/>
</dbReference>
<name>A0A1H8SZY3_9GAMM</name>
<evidence type="ECO:0000313" key="2">
    <source>
        <dbReference type="EMBL" id="SEO84350.1"/>
    </source>
</evidence>
<dbReference type="SUPFAM" id="SSF101478">
    <property type="entry name" value="ADP-ribosylglycohydrolase"/>
    <property type="match status" value="1"/>
</dbReference>
<feature type="binding site" evidence="1">
    <location>
        <position position="36"/>
    </location>
    <ligand>
        <name>Mg(2+)</name>
        <dbReference type="ChEBI" id="CHEBI:18420"/>
        <label>1</label>
    </ligand>
</feature>
<evidence type="ECO:0000313" key="3">
    <source>
        <dbReference type="Proteomes" id="UP000199657"/>
    </source>
</evidence>
<keyword evidence="1" id="KW-0479">Metal-binding</keyword>
<dbReference type="Gene3D" id="1.10.4080.10">
    <property type="entry name" value="ADP-ribosylation/Crystallin J1"/>
    <property type="match status" value="1"/>
</dbReference>
<feature type="binding site" evidence="1">
    <location>
        <position position="211"/>
    </location>
    <ligand>
        <name>Mg(2+)</name>
        <dbReference type="ChEBI" id="CHEBI:18420"/>
        <label>1</label>
    </ligand>
</feature>
<dbReference type="Pfam" id="PF03747">
    <property type="entry name" value="ADP_ribosyl_GH"/>
    <property type="match status" value="1"/>
</dbReference>
<evidence type="ECO:0000256" key="1">
    <source>
        <dbReference type="PIRSR" id="PIRSR605502-1"/>
    </source>
</evidence>
<dbReference type="PANTHER" id="PTHR16222">
    <property type="entry name" value="ADP-RIBOSYLGLYCOHYDROLASE"/>
    <property type="match status" value="1"/>
</dbReference>
<accession>A0A1H8SZY3</accession>